<reference evidence="2 4" key="1">
    <citation type="journal article" date="2014" name="Nat. Genet.">
        <title>Genome and transcriptome of the porcine whipworm Trichuris suis.</title>
        <authorList>
            <person name="Jex A.R."/>
            <person name="Nejsum P."/>
            <person name="Schwarz E.M."/>
            <person name="Hu L."/>
            <person name="Young N.D."/>
            <person name="Hall R.S."/>
            <person name="Korhonen P.K."/>
            <person name="Liao S."/>
            <person name="Thamsborg S."/>
            <person name="Xia J."/>
            <person name="Xu P."/>
            <person name="Wang S."/>
            <person name="Scheerlinck J.P."/>
            <person name="Hofmann A."/>
            <person name="Sternberg P.W."/>
            <person name="Wang J."/>
            <person name="Gasser R.B."/>
        </authorList>
    </citation>
    <scope>NUCLEOTIDE SEQUENCE [LARGE SCALE GENOMIC DNA]</scope>
    <source>
        <strain evidence="3">DCEP-RM93F</strain>
        <strain evidence="2">DCEP-RM93M</strain>
    </source>
</reference>
<feature type="region of interest" description="Disordered" evidence="1">
    <location>
        <begin position="88"/>
        <end position="147"/>
    </location>
</feature>
<dbReference type="EMBL" id="KL367487">
    <property type="protein sequence ID" value="KFD70556.1"/>
    <property type="molecule type" value="Genomic_DNA"/>
</dbReference>
<dbReference type="Proteomes" id="UP000030758">
    <property type="component" value="Unassembled WGS sequence"/>
</dbReference>
<accession>A0A085MM45</accession>
<protein>
    <submittedName>
        <fullName evidence="2">Uncharacterized protein</fullName>
    </submittedName>
</protein>
<keyword evidence="4" id="KW-1185">Reference proteome</keyword>
<evidence type="ECO:0000313" key="4">
    <source>
        <dbReference type="Proteomes" id="UP000030764"/>
    </source>
</evidence>
<evidence type="ECO:0000256" key="1">
    <source>
        <dbReference type="SAM" id="MobiDB-lite"/>
    </source>
</evidence>
<organism evidence="2 4">
    <name type="scientific">Trichuris suis</name>
    <name type="common">pig whipworm</name>
    <dbReference type="NCBI Taxonomy" id="68888"/>
    <lineage>
        <taxon>Eukaryota</taxon>
        <taxon>Metazoa</taxon>
        <taxon>Ecdysozoa</taxon>
        <taxon>Nematoda</taxon>
        <taxon>Enoplea</taxon>
        <taxon>Dorylaimia</taxon>
        <taxon>Trichinellida</taxon>
        <taxon>Trichuridae</taxon>
        <taxon>Trichuris</taxon>
    </lineage>
</organism>
<feature type="region of interest" description="Disordered" evidence="1">
    <location>
        <begin position="1"/>
        <end position="66"/>
    </location>
</feature>
<dbReference type="AlphaFoldDB" id="A0A085MM45"/>
<name>A0A085MM45_9BILA</name>
<evidence type="ECO:0000313" key="2">
    <source>
        <dbReference type="EMBL" id="KFD58291.1"/>
    </source>
</evidence>
<feature type="compositionally biased region" description="Polar residues" evidence="1">
    <location>
        <begin position="100"/>
        <end position="111"/>
    </location>
</feature>
<feature type="compositionally biased region" description="Basic residues" evidence="1">
    <location>
        <begin position="133"/>
        <end position="147"/>
    </location>
</feature>
<dbReference type="Proteomes" id="UP000030764">
    <property type="component" value="Unassembled WGS sequence"/>
</dbReference>
<proteinExistence type="predicted"/>
<sequence length="147" mass="16427">MKKRSQSHSSADDKSKAHQKGATETPLMKDSKQSTKEGTGNTNAQEKSSIYSPQHGEESATIHCNSMLPKPTVSTLFQTEEVMPGYETSLTRRAWESAADAQNGNNAAPQKQTDESEDTERRSGRSLWQAMKKPLRAITKRFRKDKK</sequence>
<evidence type="ECO:0000313" key="3">
    <source>
        <dbReference type="EMBL" id="KFD70556.1"/>
    </source>
</evidence>
<feature type="compositionally biased region" description="Polar residues" evidence="1">
    <location>
        <begin position="36"/>
        <end position="52"/>
    </location>
</feature>
<gene>
    <name evidence="2" type="ORF">M513_01054</name>
    <name evidence="3" type="ORF">M514_01054</name>
</gene>
<feature type="non-terminal residue" evidence="2">
    <location>
        <position position="147"/>
    </location>
</feature>
<dbReference type="EMBL" id="KL363185">
    <property type="protein sequence ID" value="KFD58291.1"/>
    <property type="molecule type" value="Genomic_DNA"/>
</dbReference>